<gene>
    <name evidence="5" type="ORF">HMPREF0908_0387</name>
</gene>
<dbReference type="EMBL" id="ACLA01000005">
    <property type="protein sequence ID" value="EEQ49319.1"/>
    <property type="molecule type" value="Genomic_DNA"/>
</dbReference>
<dbReference type="STRING" id="638302.HMPREF0908_0387"/>
<proteinExistence type="inferred from homology"/>
<dbReference type="eggNOG" id="COG1638">
    <property type="taxonomic scope" value="Bacteria"/>
</dbReference>
<dbReference type="PIRSF" id="PIRSF006470">
    <property type="entry name" value="DctB"/>
    <property type="match status" value="1"/>
</dbReference>
<comment type="similarity">
    <text evidence="2">Belongs to the bacterial solute-binding protein 7 family.</text>
</comment>
<comment type="subcellular location">
    <subcellularLocation>
        <location evidence="1">Cell envelope</location>
    </subcellularLocation>
</comment>
<dbReference type="Proteomes" id="UP000005309">
    <property type="component" value="Unassembled WGS sequence"/>
</dbReference>
<dbReference type="PANTHER" id="PTHR33376">
    <property type="match status" value="1"/>
</dbReference>
<dbReference type="HOGENOM" id="CLU_036176_1_0_9"/>
<keyword evidence="3" id="KW-0813">Transport</keyword>
<dbReference type="GO" id="GO:0030288">
    <property type="term" value="C:outer membrane-bounded periplasmic space"/>
    <property type="evidence" value="ECO:0007669"/>
    <property type="project" value="InterPro"/>
</dbReference>
<reference evidence="5 6" key="1">
    <citation type="submission" date="2009-04" db="EMBL/GenBank/DDBJ databases">
        <authorList>
            <person name="Qin X."/>
            <person name="Bachman B."/>
            <person name="Battles P."/>
            <person name="Bell A."/>
            <person name="Bess C."/>
            <person name="Bickham C."/>
            <person name="Chaboub L."/>
            <person name="Chen D."/>
            <person name="Coyle M."/>
            <person name="Deiros D.R."/>
            <person name="Dinh H."/>
            <person name="Forbes L."/>
            <person name="Fowler G."/>
            <person name="Francisco L."/>
            <person name="Fu Q."/>
            <person name="Gubbala S."/>
            <person name="Hale W."/>
            <person name="Han Y."/>
            <person name="Hemphill L."/>
            <person name="Highlander S.K."/>
            <person name="Hirani K."/>
            <person name="Hogues M."/>
            <person name="Jackson L."/>
            <person name="Jakkamsetti A."/>
            <person name="Javaid M."/>
            <person name="Jiang H."/>
            <person name="Korchina V."/>
            <person name="Kovar C."/>
            <person name="Lara F."/>
            <person name="Lee S."/>
            <person name="Mata R."/>
            <person name="Mathew T."/>
            <person name="Moen C."/>
            <person name="Morales K."/>
            <person name="Munidasa M."/>
            <person name="Nazareth L."/>
            <person name="Ngo R."/>
            <person name="Nguyen L."/>
            <person name="Okwuonu G."/>
            <person name="Ongeri F."/>
            <person name="Patil S."/>
            <person name="Petrosino J."/>
            <person name="Pham C."/>
            <person name="Pham P."/>
            <person name="Pu L.-L."/>
            <person name="Puazo M."/>
            <person name="Raj R."/>
            <person name="Reid J."/>
            <person name="Rouhana J."/>
            <person name="Saada N."/>
            <person name="Shang Y."/>
            <person name="Simmons D."/>
            <person name="Thornton R."/>
            <person name="Warren J."/>
            <person name="Weissenberger G."/>
            <person name="Zhang J."/>
            <person name="Zhang L."/>
            <person name="Zhou C."/>
            <person name="Zhu D."/>
            <person name="Muzny D."/>
            <person name="Worley K."/>
            <person name="Gibbs R."/>
        </authorList>
    </citation>
    <scope>NUCLEOTIDE SEQUENCE [LARGE SCALE GENOMIC DNA]</scope>
    <source>
        <strain evidence="5 6">ATCC 43531</strain>
    </source>
</reference>
<evidence type="ECO:0000256" key="1">
    <source>
        <dbReference type="ARBA" id="ARBA00004196"/>
    </source>
</evidence>
<comment type="caution">
    <text evidence="5">The sequence shown here is derived from an EMBL/GenBank/DDBJ whole genome shotgun (WGS) entry which is preliminary data.</text>
</comment>
<name>C4V1J3_9FIRM</name>
<dbReference type="Gene3D" id="3.40.190.170">
    <property type="entry name" value="Bacterial extracellular solute-binding protein, family 7"/>
    <property type="match status" value="1"/>
</dbReference>
<dbReference type="GO" id="GO:0055085">
    <property type="term" value="P:transmembrane transport"/>
    <property type="evidence" value="ECO:0007669"/>
    <property type="project" value="InterPro"/>
</dbReference>
<evidence type="ECO:0000313" key="5">
    <source>
        <dbReference type="EMBL" id="EEQ49319.1"/>
    </source>
</evidence>
<dbReference type="NCBIfam" id="TIGR00787">
    <property type="entry name" value="dctP"/>
    <property type="match status" value="1"/>
</dbReference>
<dbReference type="PROSITE" id="PS51257">
    <property type="entry name" value="PROKAR_LIPOPROTEIN"/>
    <property type="match status" value="1"/>
</dbReference>
<dbReference type="PANTHER" id="PTHR33376:SF4">
    <property type="entry name" value="SIALIC ACID-BINDING PERIPLASMIC PROTEIN SIAP"/>
    <property type="match status" value="1"/>
</dbReference>
<evidence type="ECO:0000256" key="3">
    <source>
        <dbReference type="ARBA" id="ARBA00022448"/>
    </source>
</evidence>
<keyword evidence="6" id="KW-1185">Reference proteome</keyword>
<protein>
    <submittedName>
        <fullName evidence="5">TRAP transporter solute receptor, DctP family</fullName>
    </submittedName>
</protein>
<evidence type="ECO:0000256" key="4">
    <source>
        <dbReference type="ARBA" id="ARBA00022729"/>
    </source>
</evidence>
<dbReference type="InterPro" id="IPR004682">
    <property type="entry name" value="TRAP_DctP"/>
</dbReference>
<dbReference type="NCBIfam" id="NF037995">
    <property type="entry name" value="TRAP_S1"/>
    <property type="match status" value="1"/>
</dbReference>
<sequence length="350" mass="38223">MKIFDGFKALGRFKKAGALFMTAALSAAMLTGCGGGSGDTSQVSLTLSVPDPETSSVGMAAAEYAKRVKEESKGSIDIKVYYNGSLYGGDSAAGIKQLSAGGLDILVLSSSLYANFNPGFNVISVPYMFDDEKQFTDYLNSETGKKLMNSVDGLEIKTLGTWTRSFRQITNSKHPVNAPEDLSGIVLRVPNNPLWVEYFSKAGASCTPMSFSEVYNALQLGTLDGQENPVDVPLSAKFYEVQKYISMSNHMADAWLVGMNKSKFASLSDEQKQVLEKVGQEMQQWKLDYDKEADKKALQELQDKGMTMNEITPENKAKFVELSKGLYGTFKSLVKDDALFDATTKFVGKS</sequence>
<accession>C4V1J3</accession>
<keyword evidence="5" id="KW-0675">Receptor</keyword>
<dbReference type="RefSeq" id="WP_006690651.1">
    <property type="nucleotide sequence ID" value="NZ_GG694007.1"/>
</dbReference>
<organism evidence="5 6">
    <name type="scientific">Selenomonas flueggei ATCC 43531</name>
    <dbReference type="NCBI Taxonomy" id="638302"/>
    <lineage>
        <taxon>Bacteria</taxon>
        <taxon>Bacillati</taxon>
        <taxon>Bacillota</taxon>
        <taxon>Negativicutes</taxon>
        <taxon>Selenomonadales</taxon>
        <taxon>Selenomonadaceae</taxon>
        <taxon>Selenomonas</taxon>
    </lineage>
</organism>
<dbReference type="InterPro" id="IPR018389">
    <property type="entry name" value="DctP_fam"/>
</dbReference>
<evidence type="ECO:0000313" key="6">
    <source>
        <dbReference type="Proteomes" id="UP000005309"/>
    </source>
</evidence>
<dbReference type="Pfam" id="PF03480">
    <property type="entry name" value="DctP"/>
    <property type="match status" value="1"/>
</dbReference>
<dbReference type="AlphaFoldDB" id="C4V1J3"/>
<keyword evidence="4" id="KW-0732">Signal</keyword>
<evidence type="ECO:0000256" key="2">
    <source>
        <dbReference type="ARBA" id="ARBA00009023"/>
    </source>
</evidence>
<dbReference type="InterPro" id="IPR038404">
    <property type="entry name" value="TRAP_DctP_sf"/>
</dbReference>